<dbReference type="InterPro" id="IPR052748">
    <property type="entry name" value="ISR_Activator"/>
</dbReference>
<dbReference type="InterPro" id="IPR006597">
    <property type="entry name" value="Sel1-like"/>
</dbReference>
<dbReference type="PANTHER" id="PTHR45011:SF1">
    <property type="entry name" value="DAP3-BINDING CELL DEATH ENHANCER 1"/>
    <property type="match status" value="1"/>
</dbReference>
<dbReference type="SUPFAM" id="SSF81901">
    <property type="entry name" value="HCP-like"/>
    <property type="match status" value="1"/>
</dbReference>
<gene>
    <name evidence="1" type="ORF">GTP41_12470</name>
</gene>
<dbReference type="RefSeq" id="WP_161025904.1">
    <property type="nucleotide sequence ID" value="NZ_WWCJ01000008.1"/>
</dbReference>
<proteinExistence type="predicted"/>
<dbReference type="AlphaFoldDB" id="A0A6N9HJE1"/>
<comment type="caution">
    <text evidence="1">The sequence shown here is derived from an EMBL/GenBank/DDBJ whole genome shotgun (WGS) entry which is preliminary data.</text>
</comment>
<keyword evidence="2" id="KW-1185">Reference proteome</keyword>
<dbReference type="Gene3D" id="1.25.40.10">
    <property type="entry name" value="Tetratricopeptide repeat domain"/>
    <property type="match status" value="1"/>
</dbReference>
<dbReference type="Proteomes" id="UP000448575">
    <property type="component" value="Unassembled WGS sequence"/>
</dbReference>
<name>A0A6N9HJE1_9BURK</name>
<accession>A0A6N9HJE1</accession>
<protein>
    <recommendedName>
        <fullName evidence="3">Sel1 repeat family protein</fullName>
    </recommendedName>
</protein>
<dbReference type="Pfam" id="PF08238">
    <property type="entry name" value="Sel1"/>
    <property type="match status" value="3"/>
</dbReference>
<evidence type="ECO:0008006" key="3">
    <source>
        <dbReference type="Google" id="ProtNLM"/>
    </source>
</evidence>
<dbReference type="SMART" id="SM00671">
    <property type="entry name" value="SEL1"/>
    <property type="match status" value="3"/>
</dbReference>
<reference evidence="1 2" key="1">
    <citation type="submission" date="2019-12" db="EMBL/GenBank/DDBJ databases">
        <title>Novel species isolated from a subtropical stream in China.</title>
        <authorList>
            <person name="Lu H."/>
        </authorList>
    </citation>
    <scope>NUCLEOTIDE SEQUENCE [LARGE SCALE GENOMIC DNA]</scope>
    <source>
        <strain evidence="1 2">DS3</strain>
    </source>
</reference>
<dbReference type="EMBL" id="WWCJ01000008">
    <property type="protein sequence ID" value="MYN02915.1"/>
    <property type="molecule type" value="Genomic_DNA"/>
</dbReference>
<evidence type="ECO:0000313" key="2">
    <source>
        <dbReference type="Proteomes" id="UP000448575"/>
    </source>
</evidence>
<dbReference type="PANTHER" id="PTHR45011">
    <property type="entry name" value="DAP3-BINDING CELL DEATH ENHANCER 1"/>
    <property type="match status" value="1"/>
</dbReference>
<sequence>MSPEDIYNDLDPAEAREQLFALALAGDHQAEFYLGHLADEESPRDQAGALVWYRKSAAGGFLEARHWVASFMYHGMGTEQDVAGAVDLLRQCAAAGLDASCWKLGQHLLQFSESRDEAIRWLKLAASKGHGGAVDLLAETGAW</sequence>
<evidence type="ECO:0000313" key="1">
    <source>
        <dbReference type="EMBL" id="MYN02915.1"/>
    </source>
</evidence>
<dbReference type="InterPro" id="IPR011990">
    <property type="entry name" value="TPR-like_helical_dom_sf"/>
</dbReference>
<organism evidence="1 2">
    <name type="scientific">Pseudoduganella guangdongensis</name>
    <dbReference type="NCBI Taxonomy" id="2692179"/>
    <lineage>
        <taxon>Bacteria</taxon>
        <taxon>Pseudomonadati</taxon>
        <taxon>Pseudomonadota</taxon>
        <taxon>Betaproteobacteria</taxon>
        <taxon>Burkholderiales</taxon>
        <taxon>Oxalobacteraceae</taxon>
        <taxon>Telluria group</taxon>
        <taxon>Pseudoduganella</taxon>
    </lineage>
</organism>